<dbReference type="Gene3D" id="1.10.260.40">
    <property type="entry name" value="lambda repressor-like DNA-binding domains"/>
    <property type="match status" value="1"/>
</dbReference>
<reference evidence="2" key="1">
    <citation type="submission" date="2023-02" db="EMBL/GenBank/DDBJ databases">
        <title>Actinokineospora globicatena NBRC 15670.</title>
        <authorList>
            <person name="Ichikawa N."/>
            <person name="Sato H."/>
            <person name="Tonouchi N."/>
        </authorList>
    </citation>
    <scope>NUCLEOTIDE SEQUENCE</scope>
    <source>
        <strain evidence="2">NBRC 15670</strain>
    </source>
</reference>
<name>A0A9W6QLK0_9PSEU</name>
<dbReference type="Pfam" id="PF19054">
    <property type="entry name" value="DUF5753"/>
    <property type="match status" value="1"/>
</dbReference>
<evidence type="ECO:0000259" key="1">
    <source>
        <dbReference type="PROSITE" id="PS50943"/>
    </source>
</evidence>
<dbReference type="Pfam" id="PF13560">
    <property type="entry name" value="HTH_31"/>
    <property type="match status" value="1"/>
</dbReference>
<dbReference type="EMBL" id="BSSD01000003">
    <property type="protein sequence ID" value="GLW91827.1"/>
    <property type="molecule type" value="Genomic_DNA"/>
</dbReference>
<dbReference type="GO" id="GO:0003677">
    <property type="term" value="F:DNA binding"/>
    <property type="evidence" value="ECO:0007669"/>
    <property type="project" value="InterPro"/>
</dbReference>
<dbReference type="PROSITE" id="PS50943">
    <property type="entry name" value="HTH_CROC1"/>
    <property type="match status" value="1"/>
</dbReference>
<feature type="domain" description="HTH cro/C1-type" evidence="1">
    <location>
        <begin position="14"/>
        <end position="68"/>
    </location>
</feature>
<dbReference type="InterPro" id="IPR001387">
    <property type="entry name" value="Cro/C1-type_HTH"/>
</dbReference>
<gene>
    <name evidence="2" type="ORF">Aglo03_26430</name>
</gene>
<accession>A0A9W6QLK0</accession>
<organism evidence="2 3">
    <name type="scientific">Actinokineospora globicatena</name>
    <dbReference type="NCBI Taxonomy" id="103729"/>
    <lineage>
        <taxon>Bacteria</taxon>
        <taxon>Bacillati</taxon>
        <taxon>Actinomycetota</taxon>
        <taxon>Actinomycetes</taxon>
        <taxon>Pseudonocardiales</taxon>
        <taxon>Pseudonocardiaceae</taxon>
        <taxon>Actinokineospora</taxon>
    </lineage>
</organism>
<dbReference type="SUPFAM" id="SSF47413">
    <property type="entry name" value="lambda repressor-like DNA-binding domains"/>
    <property type="match status" value="1"/>
</dbReference>
<protein>
    <submittedName>
        <fullName evidence="2">Transcriptional regulator</fullName>
    </submittedName>
</protein>
<keyword evidence="3" id="KW-1185">Reference proteome</keyword>
<dbReference type="SMART" id="SM00530">
    <property type="entry name" value="HTH_XRE"/>
    <property type="match status" value="1"/>
</dbReference>
<proteinExistence type="predicted"/>
<dbReference type="Proteomes" id="UP001165042">
    <property type="component" value="Unassembled WGS sequence"/>
</dbReference>
<dbReference type="InterPro" id="IPR043917">
    <property type="entry name" value="DUF5753"/>
</dbReference>
<dbReference type="CDD" id="cd00093">
    <property type="entry name" value="HTH_XRE"/>
    <property type="match status" value="1"/>
</dbReference>
<comment type="caution">
    <text evidence="2">The sequence shown here is derived from an EMBL/GenBank/DDBJ whole genome shotgun (WGS) entry which is preliminary data.</text>
</comment>
<dbReference type="InterPro" id="IPR010982">
    <property type="entry name" value="Lambda_DNA-bd_dom_sf"/>
</dbReference>
<evidence type="ECO:0000313" key="3">
    <source>
        <dbReference type="Proteomes" id="UP001165042"/>
    </source>
</evidence>
<dbReference type="AlphaFoldDB" id="A0A9W6QLK0"/>
<evidence type="ECO:0000313" key="2">
    <source>
        <dbReference type="EMBL" id="GLW91827.1"/>
    </source>
</evidence>
<dbReference type="RefSeq" id="WP_285610603.1">
    <property type="nucleotide sequence ID" value="NZ_BSSD01000003.1"/>
</dbReference>
<sequence length="272" mass="30035">MARTPKAAVLGRVLRRAREACELSLREAALSLNRDAPTLSRYESGVRVPKPELVARMLTTFGVTGARHDDLMTLAHRVGDPQWIATTDAERRHQAEAYVEYERNATSIVQVSPLVLPELLQTPAVLRSTHRTEEEVRSTLERQEVLAGRNPAKLTALIGLSALQQHIGGVDAAAEQLEHLIELSRRPHIELRVTPSGLGWHPGLEGPFTVVDSTAIGQIAFVETKFSTLWLHHPKDVATYRQDAESIRSLSCTPTKSTTLLAAMTRRLLPAC</sequence>